<feature type="domain" description="Antitoxin Xre/MbcA/ParS-like toxin-binding" evidence="2">
    <location>
        <begin position="117"/>
        <end position="166"/>
    </location>
</feature>
<evidence type="ECO:0000259" key="2">
    <source>
        <dbReference type="Pfam" id="PF09722"/>
    </source>
</evidence>
<sequence length="169" mass="18942">MPHLNKPQPRLRPNRRSPAPHDAISPPSGTSVFLTLDARLTQALGGAEPPASLQRAGALLQALRQTFDGELRRWCPLVPDLAPDLTMGRVRDPARELGLDLSDLRVLYRALRVVWLAELVFGERELAHRWLSQPKRCLQGRVPLLLCQHGRYAAMIEQWLVNIDEGNGP</sequence>
<dbReference type="RefSeq" id="WP_306944308.1">
    <property type="nucleotide sequence ID" value="NZ_CP132976.1"/>
</dbReference>
<organism evidence="3 4">
    <name type="scientific">Achromobacter seleniivolatilans</name>
    <dbReference type="NCBI Taxonomy" id="3047478"/>
    <lineage>
        <taxon>Bacteria</taxon>
        <taxon>Pseudomonadati</taxon>
        <taxon>Pseudomonadota</taxon>
        <taxon>Betaproteobacteria</taxon>
        <taxon>Burkholderiales</taxon>
        <taxon>Alcaligenaceae</taxon>
        <taxon>Achromobacter</taxon>
    </lineage>
</organism>
<protein>
    <submittedName>
        <fullName evidence="3">MbcA/ParS/Xre antitoxin family protein</fullName>
    </submittedName>
</protein>
<reference evidence="3 4" key="1">
    <citation type="submission" date="2023-08" db="EMBL/GenBank/DDBJ databases">
        <title>Achromobacter seleniivolatilans sp. nov., isolated from seleniferous soil.</title>
        <authorList>
            <person name="Zhang S."/>
            <person name="Li K."/>
            <person name="Peng J."/>
            <person name="Zhao Q."/>
            <person name="Wang H."/>
            <person name="Guo Y."/>
        </authorList>
    </citation>
    <scope>NUCLEOTIDE SEQUENCE [LARGE SCALE GENOMIC DNA]</scope>
    <source>
        <strain evidence="3 4">R39</strain>
    </source>
</reference>
<dbReference type="Proteomes" id="UP001234798">
    <property type="component" value="Chromosome"/>
</dbReference>
<evidence type="ECO:0000313" key="3">
    <source>
        <dbReference type="EMBL" id="WMD20831.1"/>
    </source>
</evidence>
<evidence type="ECO:0000256" key="1">
    <source>
        <dbReference type="SAM" id="MobiDB-lite"/>
    </source>
</evidence>
<feature type="region of interest" description="Disordered" evidence="1">
    <location>
        <begin position="1"/>
        <end position="28"/>
    </location>
</feature>
<evidence type="ECO:0000313" key="4">
    <source>
        <dbReference type="Proteomes" id="UP001234798"/>
    </source>
</evidence>
<dbReference type="Pfam" id="PF09722">
    <property type="entry name" value="Xre_MbcA_ParS_C"/>
    <property type="match status" value="1"/>
</dbReference>
<dbReference type="InterPro" id="IPR024467">
    <property type="entry name" value="Xre/MbcA/ParS-like_toxin-bd"/>
</dbReference>
<proteinExistence type="predicted"/>
<keyword evidence="4" id="KW-1185">Reference proteome</keyword>
<dbReference type="EMBL" id="CP132976">
    <property type="protein sequence ID" value="WMD20831.1"/>
    <property type="molecule type" value="Genomic_DNA"/>
</dbReference>
<accession>A0ABY9M1F9</accession>
<name>A0ABY9M1F9_9BURK</name>
<gene>
    <name evidence="3" type="ORF">RAS12_00210</name>
</gene>